<keyword evidence="10" id="KW-0560">Oxidoreductase</keyword>
<dbReference type="SMART" id="SM00822">
    <property type="entry name" value="PKS_KR"/>
    <property type="match status" value="1"/>
</dbReference>
<keyword evidence="14" id="KW-0511">Multifunctional enzyme</keyword>
<dbReference type="Gene3D" id="3.40.50.720">
    <property type="entry name" value="NAD(P)-binding Rossmann-like Domain"/>
    <property type="match status" value="1"/>
</dbReference>
<dbReference type="InterPro" id="IPR050091">
    <property type="entry name" value="PKS_NRPS_Biosynth_Enz"/>
</dbReference>
<evidence type="ECO:0000256" key="11">
    <source>
        <dbReference type="ARBA" id="ARBA00023027"/>
    </source>
</evidence>
<evidence type="ECO:0000256" key="7">
    <source>
        <dbReference type="ARBA" id="ARBA00022801"/>
    </source>
</evidence>
<dbReference type="InterPro" id="IPR029063">
    <property type="entry name" value="SAM-dependent_MTases_sf"/>
</dbReference>
<dbReference type="InterPro" id="IPR013968">
    <property type="entry name" value="PKS_KR"/>
</dbReference>
<dbReference type="Gene3D" id="3.40.47.10">
    <property type="match status" value="1"/>
</dbReference>
<dbReference type="PROSITE" id="PS52004">
    <property type="entry name" value="KS3_2"/>
    <property type="match status" value="1"/>
</dbReference>
<dbReference type="SUPFAM" id="SSF52151">
    <property type="entry name" value="FabD/lysophospholipase-like"/>
    <property type="match status" value="1"/>
</dbReference>
<organism evidence="18 19">
    <name type="scientific">Sipha flava</name>
    <name type="common">yellow sugarcane aphid</name>
    <dbReference type="NCBI Taxonomy" id="143950"/>
    <lineage>
        <taxon>Eukaryota</taxon>
        <taxon>Metazoa</taxon>
        <taxon>Ecdysozoa</taxon>
        <taxon>Arthropoda</taxon>
        <taxon>Hexapoda</taxon>
        <taxon>Insecta</taxon>
        <taxon>Pterygota</taxon>
        <taxon>Neoptera</taxon>
        <taxon>Paraneoptera</taxon>
        <taxon>Hemiptera</taxon>
        <taxon>Sternorrhyncha</taxon>
        <taxon>Aphidomorpha</taxon>
        <taxon>Aphidoidea</taxon>
        <taxon>Aphididae</taxon>
        <taxon>Sipha</taxon>
    </lineage>
</organism>
<dbReference type="InterPro" id="IPR014030">
    <property type="entry name" value="Ketoacyl_synth_N"/>
</dbReference>
<dbReference type="GO" id="GO:0016491">
    <property type="term" value="F:oxidoreductase activity"/>
    <property type="evidence" value="ECO:0007669"/>
    <property type="project" value="UniProtKB-KW"/>
</dbReference>
<dbReference type="GO" id="GO:0031177">
    <property type="term" value="F:phosphopantetheine binding"/>
    <property type="evidence" value="ECO:0007669"/>
    <property type="project" value="InterPro"/>
</dbReference>
<evidence type="ECO:0000256" key="6">
    <source>
        <dbReference type="ARBA" id="ARBA00022679"/>
    </source>
</evidence>
<dbReference type="PANTHER" id="PTHR43775">
    <property type="entry name" value="FATTY ACID SYNTHASE"/>
    <property type="match status" value="1"/>
</dbReference>
<comment type="catalytic activity">
    <reaction evidence="15">
        <text>acetyl-CoA + n malonyl-CoA + 2n NADPH + 2n H(+) = a long-chain fatty acid + (n+1) CoA + n CO2 + 2n NADP(+).</text>
        <dbReference type="EC" id="2.3.1.85"/>
    </reaction>
</comment>
<evidence type="ECO:0000256" key="10">
    <source>
        <dbReference type="ARBA" id="ARBA00023002"/>
    </source>
</evidence>
<dbReference type="Pfam" id="PF00109">
    <property type="entry name" value="ketoacyl-synt"/>
    <property type="match status" value="1"/>
</dbReference>
<feature type="domain" description="Ketosynthase family 3 (KS3)" evidence="17">
    <location>
        <begin position="23"/>
        <end position="428"/>
    </location>
</feature>
<dbReference type="Pfam" id="PF16197">
    <property type="entry name" value="KAsynt_C_assoc"/>
    <property type="match status" value="1"/>
</dbReference>
<dbReference type="InterPro" id="IPR009081">
    <property type="entry name" value="PP-bd_ACP"/>
</dbReference>
<name>A0A8B8G814_9HEMI</name>
<evidence type="ECO:0000256" key="15">
    <source>
        <dbReference type="ARBA" id="ARBA00044883"/>
    </source>
</evidence>
<dbReference type="SUPFAM" id="SSF53901">
    <property type="entry name" value="Thiolase-like"/>
    <property type="match status" value="2"/>
</dbReference>
<evidence type="ECO:0000256" key="12">
    <source>
        <dbReference type="ARBA" id="ARBA00023098"/>
    </source>
</evidence>
<dbReference type="Pfam" id="PF08659">
    <property type="entry name" value="KR"/>
    <property type="match status" value="1"/>
</dbReference>
<dbReference type="EC" id="2.3.1.85" evidence="1"/>
<evidence type="ECO:0000256" key="13">
    <source>
        <dbReference type="ARBA" id="ARBA00023160"/>
    </source>
</evidence>
<dbReference type="InterPro" id="IPR020843">
    <property type="entry name" value="ER"/>
</dbReference>
<dbReference type="InterPro" id="IPR020806">
    <property type="entry name" value="PKS_PP-bd"/>
</dbReference>
<dbReference type="PANTHER" id="PTHR43775:SF7">
    <property type="entry name" value="FATTY ACID SYNTHASE"/>
    <property type="match status" value="1"/>
</dbReference>
<dbReference type="PROSITE" id="PS50075">
    <property type="entry name" value="CARRIER"/>
    <property type="match status" value="1"/>
</dbReference>
<dbReference type="InterPro" id="IPR014031">
    <property type="entry name" value="Ketoacyl_synth_C"/>
</dbReference>
<dbReference type="InterPro" id="IPR032821">
    <property type="entry name" value="PKS_assoc"/>
</dbReference>
<keyword evidence="18" id="KW-1185">Reference proteome</keyword>
<dbReference type="InterPro" id="IPR036291">
    <property type="entry name" value="NAD(P)-bd_dom_sf"/>
</dbReference>
<dbReference type="SMART" id="SM00825">
    <property type="entry name" value="PKS_KS"/>
    <property type="match status" value="1"/>
</dbReference>
<dbReference type="Pfam" id="PF02801">
    <property type="entry name" value="Ketoacyl-synt_C"/>
    <property type="match status" value="1"/>
</dbReference>
<gene>
    <name evidence="19" type="primary">LOC112689490</name>
</gene>
<dbReference type="InterPro" id="IPR011032">
    <property type="entry name" value="GroES-like_sf"/>
</dbReference>
<dbReference type="InterPro" id="IPR036736">
    <property type="entry name" value="ACP-like_sf"/>
</dbReference>
<dbReference type="Gene3D" id="3.30.70.3290">
    <property type="match status" value="2"/>
</dbReference>
<dbReference type="Gene3D" id="3.40.366.10">
    <property type="entry name" value="Malonyl-Coenzyme A Acyl Carrier Protein, domain 2"/>
    <property type="match status" value="1"/>
</dbReference>
<keyword evidence="12" id="KW-0443">Lipid metabolism</keyword>
<evidence type="ECO:0000256" key="14">
    <source>
        <dbReference type="ARBA" id="ARBA00023268"/>
    </source>
</evidence>
<feature type="domain" description="Carrier" evidence="16">
    <location>
        <begin position="1949"/>
        <end position="2022"/>
    </location>
</feature>
<dbReference type="Gene3D" id="3.40.50.150">
    <property type="entry name" value="Vaccinia Virus protein VP39"/>
    <property type="match status" value="1"/>
</dbReference>
<dbReference type="InterPro" id="IPR014043">
    <property type="entry name" value="Acyl_transferase_dom"/>
</dbReference>
<evidence type="ECO:0000256" key="2">
    <source>
        <dbReference type="ARBA" id="ARBA00018769"/>
    </source>
</evidence>
<reference evidence="19" key="1">
    <citation type="submission" date="2025-08" db="UniProtKB">
        <authorList>
            <consortium name="RefSeq"/>
        </authorList>
    </citation>
    <scope>IDENTIFICATION</scope>
    <source>
        <tissue evidence="19">Whole body</tissue>
    </source>
</reference>
<proteinExistence type="predicted"/>
<dbReference type="CDD" id="cd00833">
    <property type="entry name" value="PKS"/>
    <property type="match status" value="1"/>
</dbReference>
<evidence type="ECO:0000259" key="16">
    <source>
        <dbReference type="PROSITE" id="PS50075"/>
    </source>
</evidence>
<dbReference type="GO" id="GO:0004312">
    <property type="term" value="F:fatty acid synthase activity"/>
    <property type="evidence" value="ECO:0007669"/>
    <property type="project" value="UniProtKB-EC"/>
</dbReference>
<dbReference type="GO" id="GO:0006633">
    <property type="term" value="P:fatty acid biosynthetic process"/>
    <property type="evidence" value="ECO:0007669"/>
    <property type="project" value="UniProtKB-KW"/>
</dbReference>
<dbReference type="SUPFAM" id="SSF51735">
    <property type="entry name" value="NAD(P)-binding Rossmann-fold domains"/>
    <property type="match status" value="2"/>
</dbReference>
<evidence type="ECO:0000256" key="3">
    <source>
        <dbReference type="ARBA" id="ARBA00022450"/>
    </source>
</evidence>
<keyword evidence="8" id="KW-0276">Fatty acid metabolism</keyword>
<keyword evidence="7" id="KW-0378">Hydrolase</keyword>
<evidence type="ECO:0000256" key="1">
    <source>
        <dbReference type="ARBA" id="ARBA00012873"/>
    </source>
</evidence>
<dbReference type="Pfam" id="PF00698">
    <property type="entry name" value="Acyl_transf_1"/>
    <property type="match status" value="1"/>
</dbReference>
<dbReference type="OrthoDB" id="329835at2759"/>
<dbReference type="GO" id="GO:0016787">
    <property type="term" value="F:hydrolase activity"/>
    <property type="evidence" value="ECO:0007669"/>
    <property type="project" value="UniProtKB-KW"/>
</dbReference>
<keyword evidence="5" id="KW-0597">Phosphoprotein</keyword>
<dbReference type="Gene3D" id="3.10.129.110">
    <property type="entry name" value="Polyketide synthase dehydratase"/>
    <property type="match status" value="1"/>
</dbReference>
<dbReference type="InterPro" id="IPR016039">
    <property type="entry name" value="Thiolase-like"/>
</dbReference>
<dbReference type="InterPro" id="IPR020841">
    <property type="entry name" value="PKS_Beta-ketoAc_synthase_dom"/>
</dbReference>
<evidence type="ECO:0000313" key="19">
    <source>
        <dbReference type="RefSeq" id="XP_025419013.1"/>
    </source>
</evidence>
<dbReference type="SUPFAM" id="SSF47336">
    <property type="entry name" value="ACP-like"/>
    <property type="match status" value="1"/>
</dbReference>
<dbReference type="Proteomes" id="UP000694846">
    <property type="component" value="Unplaced"/>
</dbReference>
<dbReference type="SMART" id="SM00823">
    <property type="entry name" value="PKS_PP"/>
    <property type="match status" value="1"/>
</dbReference>
<keyword evidence="4" id="KW-0444">Lipid biosynthesis</keyword>
<evidence type="ECO:0000256" key="4">
    <source>
        <dbReference type="ARBA" id="ARBA00022516"/>
    </source>
</evidence>
<dbReference type="SMART" id="SM00829">
    <property type="entry name" value="PKS_ER"/>
    <property type="match status" value="1"/>
</dbReference>
<keyword evidence="13" id="KW-0275">Fatty acid biosynthesis</keyword>
<evidence type="ECO:0000259" key="17">
    <source>
        <dbReference type="PROSITE" id="PS52004"/>
    </source>
</evidence>
<keyword evidence="3" id="KW-0596">Phosphopantetheine</keyword>
<keyword evidence="6" id="KW-0808">Transferase</keyword>
<dbReference type="InterPro" id="IPR001227">
    <property type="entry name" value="Ac_transferase_dom_sf"/>
</dbReference>
<keyword evidence="11" id="KW-0520">NAD</keyword>
<dbReference type="Pfam" id="PF21149">
    <property type="entry name" value="FAS_pseudo-KR"/>
    <property type="match status" value="1"/>
</dbReference>
<evidence type="ECO:0000256" key="9">
    <source>
        <dbReference type="ARBA" id="ARBA00022857"/>
    </source>
</evidence>
<accession>A0A8B8G814</accession>
<dbReference type="InterPro" id="IPR042104">
    <property type="entry name" value="PKS_dehydratase_sf"/>
</dbReference>
<dbReference type="Gene3D" id="3.90.180.10">
    <property type="entry name" value="Medium-chain alcohol dehydrogenases, catalytic domain"/>
    <property type="match status" value="1"/>
</dbReference>
<dbReference type="Gene3D" id="1.10.1200.10">
    <property type="entry name" value="ACP-like"/>
    <property type="match status" value="1"/>
</dbReference>
<evidence type="ECO:0000256" key="8">
    <source>
        <dbReference type="ARBA" id="ARBA00022832"/>
    </source>
</evidence>
<evidence type="ECO:0000313" key="18">
    <source>
        <dbReference type="Proteomes" id="UP000694846"/>
    </source>
</evidence>
<dbReference type="SUPFAM" id="SSF50129">
    <property type="entry name" value="GroES-like"/>
    <property type="match status" value="1"/>
</dbReference>
<evidence type="ECO:0000256" key="5">
    <source>
        <dbReference type="ARBA" id="ARBA00022553"/>
    </source>
</evidence>
<sequence length="2022" mass="222795">MAPNANEPAVKPDVLSDEFGFQPEDIVVTGFSGRMPECDSIDELRTKLYAGEDMVNANPTRWPDGLYGAIMRTGKMKDITQFDAEFFGYPPVLAERSDPQQRMLLEVVFETIIDAGLHPMALKGTRTGVIVALSSSETCDWWSKDPEKVNGYEYLGTSRTMSANRVSNFFDLKGPSYSIDTASSTSLIALHQGFKLIQDGVCENAIVCGVDLVMNPVVSLMFQHLNMLSPGGKCRSFDAEGDGYVRSEGAVAVLLQKAKNAKRIYASILNTGSNADGYKDEGITFPSREMQISLFRQVQNEVGVNATHMAYMEAHGSATKVGDRQEVGAIVDVFCDGRTTPLPIGALKSNMGHGEPASAICAVIKVLVAMECRLLPPNLHYNIPNPDIPALVDGRLHVVENVVPWNGGIVAVNSFGVGGANGHCLMKSYTKQKKQITKLEEELPRLVAVSARNESAIKYMLHRIDQMPRDKEFYALLYGVHSDQIVGHKYRGYILFNGMYDKTQQFAEFDGQKKPVVFVLPGAETNWADVGNQLQKLHIFNESIEESASVLQKKGFNLYSVLKTSDAVTLQDPSLSVVASTVIQIALLNVLAHLKISPSYIIGESFGELAAAYAEGVLSAEEAVLSAYAIGNALAEAKIIPSQNKPVLSSQDVSKVSKHIQSALQSIITKPKAFSARWLSASQSLGSQSLSLSYFVDSLATQLTLKDSLVKCPVDAIFIQILAQSQTDNYFSNNLSTDAVHVNLIKDANDSYKQLLLSVGDLFNLGLQPQIEHLHPPVKFPVSARTPMIQSLVQWDHTKKWDVVCFTGPIASKSGKATLKVDINSNEYSFLKSTKIDDLNILPYASYLALAWKGFANLLQREPQTLTIVFDNVEFIRKTIIPKEGELKFVLSVLASGEFELKESNEIVASGQIRASNTVEKELLNLFPSKTKSGKFLPLKSADIYKELRLKGYDYKEPYRGIKLIDNIGYNAQVSFDGNWFTFLENLFQIPLFQLDNYNLFVPKFIKKVVIDPSKHQKEAEKSSFVIPAAYYKYVDVIKAGSVEVRGLKLEQVPIRNQGQKDPNLEFYTFQPYVSEKPTAYALDTCVQLALENSGGAFKLKIAEIGTGRKLESLYAKSVLDVMNTEPIPSAEVTVFTNTPAQITEQLDELGVRVTEKDVFKPEAIDSNCHLVIAVDQLNNAILVKNAIDSVKVGGCLLFVESKKPTEKQLNSTGLELVANLQSQDNKTFVLLRKNVNLSSPIVVNCTGKDFSWIETLKSALQQSEQDNKQVLLVSQGVEYSGILGLVNCVRLEQNGNALRCLLIEDPKAPTFSLSSEFYQKQLKKDLVINVYRNGVWGSNRHFLLDDQSSNVAVPKEYAYIAPKKAGDLSTLSWIEGRLQYYKPQDYSGRELCTVYYAPINHMDVLFADGSWLPFFNADTADQGAYLGREFAGRNAKGQRVFGLVSGSALATHVLAENATLWEVPDKWTLEQASTVSVAYVLAYYGLFVRGKIQANESVLLSSGTNYTVLAALNILQNSNVTVYVSVENDSQRKYIQQNYPKIPKENIVNSKFAEQEILEKTNGKGVNLIFNTMESTPFKLQTFIRTVAESGRVLEFEKQKLAIESIGITGNLRNITIVKMNLKSLFHGKYSLTEKQELHELIANGIKTGAVQPLPTTVYSSEQNLQEAFNVTVSFNYYGKIVLKVRDEESKKVVVPAQKKVLAVPKTFVDPEKTYAVIGGLNDFGLQMANFLVTRGARKLVLVSSTGVSSGFQSLFIRRWSEKNVQVVIVDYDSAKPAEAEKLLVEANKLGPVAGIFHLEAVSHTTTASELSASDFQTIFNQKANSTINLDIASRKLCPQLEHFFIWSSNASGHGTAFNANYGYTDSALTRISEARQAAGYPSTVVEWGAIGDVGPLLDVFDDNDVVVSGTVPQRIASCLNVVDNYMNQPHAVLSSAVIVEKQATSIEAESAGPIDAVAKVLGIKDPKNVLGTSTLTELGMDSLMGTDIKQALEQDFNIELSAKEIRELTFDILKELKSNS</sequence>
<dbReference type="InterPro" id="IPR016035">
    <property type="entry name" value="Acyl_Trfase/lysoPLipase"/>
</dbReference>
<dbReference type="GeneID" id="112689490"/>
<dbReference type="RefSeq" id="XP_025419013.1">
    <property type="nucleotide sequence ID" value="XM_025563228.1"/>
</dbReference>
<keyword evidence="9" id="KW-0521">NADP</keyword>
<dbReference type="InterPro" id="IPR049391">
    <property type="entry name" value="FAS_pseudo-KR"/>
</dbReference>
<dbReference type="CDD" id="cd05195">
    <property type="entry name" value="enoyl_red"/>
    <property type="match status" value="1"/>
</dbReference>
<dbReference type="InterPro" id="IPR057326">
    <property type="entry name" value="KR_dom"/>
</dbReference>
<dbReference type="Pfam" id="PF00550">
    <property type="entry name" value="PP-binding"/>
    <property type="match status" value="1"/>
</dbReference>
<protein>
    <recommendedName>
        <fullName evidence="2">Fatty acid synthase</fullName>
        <ecNumber evidence="1">2.3.1.85</ecNumber>
    </recommendedName>
</protein>